<sequence>MSRVTKWKLEKNKVKVVFRLQFHATHIPQSGWDKLFISFIPADSGKATAKTTKANVRNGTCKWADPIYETTRLLQDAKSKQYDEKLYKLVVAMGSSRASILGEAIINLADYADALKPSVVALPLHGCNHGTTLHVTVQLLTSKTGFREFEQQRELSERGLQTGDKHDESSPGKGAHLQVTANEQMDKDGARFRPRSDARELSSVEEEMGNEEYGDSTVGFDGSSNTSESVYAERHDPGSAHEIDSLKSTISGDMNGVTHCQSPHTHKLDTSDSRITIAPGSSDSVQGWGSDFSVDNDLATAYEENNRLRGSLEFAESSFFEFKLEVRALQSQADEIGIETQKFSHILATEISSCEELAREVSLLKLECCNYKNDVERLRSFKLSPQIVTGGHGHIEHYHLLQDIQLRWTKGILVVEDMIRELQSKIYLGFHERDSRFLHSELEALLDTLQDLKHGTGEAISLLNAVLGKRNDTKEIIETSLCRSEQFASGVGFEVEASEPEIMLRNFNIPPLVSQETESIGAIDAMRKHIVDLVRELDGAKVEKEGLARKMGEMECYYEALIQELEENQKQMIGELQTLRSEHSTCLYDISTTKADLELMRQDMNEQILRFAEERREWDALNKELERRATTSDAALRRARLNYSIAVDKLQKDLELLSSQVLSMFETNENIMKQAFSETSQPSFPGYLDVVQNFEESDALKVWRSQNQNMGVRKQLGGDVLLEDLKRSLCFQEELYQKVEEELMEMHSENLHLDIFSRTLRETLSEANSGMKILKTGINELMEKLRVSNESKNLLIVRLQAAMDDVHSLNEYKTSCAARFNDLAVQNQIIEAKLGSMIEENSLLLKKVADREAIEMECKSIQHQYEACLAEKTELSILLKQEASVSNKLQNEKSLLNEELGTLKIEFSELKSLKENLQETVSFFQGKVATLLAFYNKHFTGLSLLSDTHSLDSNTKSCRDIILQLEEIQHNACSKIHQLMEENSNLENERASAIVSLRAIRSEFLAMKQKFKDNIQHAAFKLDASSAAVENLQSKLETVSNKLLRSSQIEEKYVEQHKELLADLATLEVDIQNLISKDGCLVKEILNLDTLAGEFERSESTVAELVQENQNLFVSLQDKTVESAKLASEVNYLKENLQSLQNELDTERGLKDKLKITVGDLAAQLDKEQDKLQEFSQQEAELANLRQLVANVELHKSRLCHLLSEGDEKLKAQSSHLIGLERQLLDMHEYVIAADVNAVFLISLYKTRIAELIQEKQNLIFSLQDKTVESSKLASEFNCLQENLQSLQNELDMERGLKDKLGIAVGDLAAQLNKEQDKLQEFSRQKAELVNLRRLVADLELDKSRLYHLLSKGDEKLKAQTSCLIGLESQLSDMHEYLTGADVKAVFLISMYKIRIQELERQLRSSDLCFRELQKKHFDLDAMLNCSLANESRCSKENSNLVKAIESVRSDFEASAVQNRVLSDANRDIMVQLEEYKTKLASLEVKMSEDKDQHLNEVEQLKVKLEIAEEEMVSMTLAKEELEIRIIFLKHKLDEQLSCATLLEQCKDENRELANELSQQILKTEEFRNLSIHLKEINDNADADGLEVRMSEHEDLHVFEVDQLKSKLPDAEEETVSLALAKEQLEIMMIVLKHKLDEQLACISLLEEYEDKLMTLRSTNTDLSNKLSHQILKTEEFKNLSIRLKELKNKAEAELLLSHEKREPQGPPVAIQESLRIAFIKEQYETKNQELKQQLAISKRHGEEMLLKLQDAVDEIESRKRSEALHSKRNEELALKLLALDAELQSVFSDNREKLKACDRMKAELECALLSLECCKEEKEKLLMSMHECEKEKSSVAAELSLTKGKPENVAFSVVTCKEETEGVDKVQILLDESTGNCFPNAVDPDNLIDGEQVEDANTIVVCETEDSNLALNAQILKDDAVYKVMHETPRHALLERELQQSHVKQNSYYLCTDSLQSSINHLHEQLERMKNENSLFTNDLHIDSDCQNLRSELMCLDKANEELRSIFPLYNEISNTGNALERVLALEMELAEALRAKHQSKSHFQSSFLKQHSDEEAVLKSFRDINELIQEMLEVKGRYAAVESELKEMHERYSQLSLQFAEVEGDRQKLKMTLKNMRASRRLMHPNRSSSALNADLSS</sequence>
<feature type="coiled-coil region" evidence="1">
    <location>
        <begin position="1123"/>
        <end position="1195"/>
    </location>
</feature>
<dbReference type="PANTHER" id="PTHR34452">
    <property type="entry name" value="MYOSIN HEAVY CHAIN-RELATED PROTEIN"/>
    <property type="match status" value="1"/>
</dbReference>
<organism evidence="4 6">
    <name type="scientific">Coffea arabica</name>
    <name type="common">Arabian coffee</name>
    <dbReference type="NCBI Taxonomy" id="13443"/>
    <lineage>
        <taxon>Eukaryota</taxon>
        <taxon>Viridiplantae</taxon>
        <taxon>Streptophyta</taxon>
        <taxon>Embryophyta</taxon>
        <taxon>Tracheophyta</taxon>
        <taxon>Spermatophyta</taxon>
        <taxon>Magnoliopsida</taxon>
        <taxon>eudicotyledons</taxon>
        <taxon>Gunneridae</taxon>
        <taxon>Pentapetalae</taxon>
        <taxon>asterids</taxon>
        <taxon>lamiids</taxon>
        <taxon>Gentianales</taxon>
        <taxon>Rubiaceae</taxon>
        <taxon>Ixoroideae</taxon>
        <taxon>Gardenieae complex</taxon>
        <taxon>Bertiereae - Coffeeae clade</taxon>
        <taxon>Coffeeae</taxon>
        <taxon>Coffea</taxon>
    </lineage>
</organism>
<dbReference type="RefSeq" id="XP_027093248.2">
    <property type="nucleotide sequence ID" value="XM_027237447.2"/>
</dbReference>
<dbReference type="InterPro" id="IPR019448">
    <property type="entry name" value="NT-C2"/>
</dbReference>
<feature type="coiled-coil region" evidence="1">
    <location>
        <begin position="530"/>
        <end position="628"/>
    </location>
</feature>
<keyword evidence="1" id="KW-0175">Coiled coil</keyword>
<protein>
    <recommendedName>
        <fullName evidence="3">C2 NT-type domain-containing protein</fullName>
    </recommendedName>
</protein>
<name>A0A6P6URR7_COFAR</name>
<feature type="domain" description="C2 NT-type" evidence="3">
    <location>
        <begin position="6"/>
        <end position="141"/>
    </location>
</feature>
<dbReference type="Proteomes" id="UP001652660">
    <property type="component" value="Chromosome 10c"/>
</dbReference>
<gene>
    <name evidence="5 6 7 8 9 10 11" type="primary">LOC113713667</name>
</gene>
<feature type="compositionally biased region" description="Basic and acidic residues" evidence="2">
    <location>
        <begin position="184"/>
        <end position="202"/>
    </location>
</feature>
<reference evidence="5 6" key="2">
    <citation type="submission" date="2025-05" db="UniProtKB">
        <authorList>
            <consortium name="RefSeq"/>
        </authorList>
    </citation>
    <scope>IDENTIFICATION</scope>
    <source>
        <tissue evidence="5 6">Leaves</tissue>
    </source>
</reference>
<feature type="coiled-coil region" evidence="1">
    <location>
        <begin position="1466"/>
        <end position="1563"/>
    </location>
</feature>
<dbReference type="RefSeq" id="XP_071925592.1">
    <property type="nucleotide sequence ID" value="XM_072069491.1"/>
</dbReference>
<feature type="coiled-coil region" evidence="1">
    <location>
        <begin position="2066"/>
        <end position="2100"/>
    </location>
</feature>
<dbReference type="RefSeq" id="XP_071925590.1">
    <property type="nucleotide sequence ID" value="XM_072069489.1"/>
</dbReference>
<evidence type="ECO:0000259" key="3">
    <source>
        <dbReference type="PROSITE" id="PS51840"/>
    </source>
</evidence>
<dbReference type="Pfam" id="PF10358">
    <property type="entry name" value="NT-C2"/>
    <property type="match status" value="1"/>
</dbReference>
<evidence type="ECO:0000313" key="8">
    <source>
        <dbReference type="RefSeq" id="XP_071925591.1"/>
    </source>
</evidence>
<feature type="compositionally biased region" description="Acidic residues" evidence="2">
    <location>
        <begin position="203"/>
        <end position="214"/>
    </location>
</feature>
<accession>A0A6P6URR7</accession>
<feature type="coiled-coil region" evidence="1">
    <location>
        <begin position="1022"/>
        <end position="1077"/>
    </location>
</feature>
<evidence type="ECO:0000313" key="10">
    <source>
        <dbReference type="RefSeq" id="XP_071925593.1"/>
    </source>
</evidence>
<evidence type="ECO:0000256" key="2">
    <source>
        <dbReference type="SAM" id="MobiDB-lite"/>
    </source>
</evidence>
<reference evidence="4" key="1">
    <citation type="journal article" date="2025" name="Foods">
        <title>Unveiling the Microbial Signatures of Arabica Coffee Cherries: Insights into Ripeness Specific Diversity, Functional Traits, and Implications for Quality and Safety.</title>
        <authorList>
            <consortium name="RefSeq"/>
            <person name="Tenea G.N."/>
            <person name="Cifuentes V."/>
            <person name="Reyes P."/>
            <person name="Cevallos-Vallejos M."/>
        </authorList>
    </citation>
    <scope>NUCLEOTIDE SEQUENCE [LARGE SCALE GENOMIC DNA]</scope>
</reference>
<dbReference type="GeneID" id="113713667"/>
<feature type="coiled-coil region" evidence="1">
    <location>
        <begin position="969"/>
        <end position="996"/>
    </location>
</feature>
<feature type="compositionally biased region" description="Basic and acidic residues" evidence="2">
    <location>
        <begin position="231"/>
        <end position="242"/>
    </location>
</feature>
<feature type="coiled-coil region" evidence="1">
    <location>
        <begin position="1953"/>
        <end position="2007"/>
    </location>
</feature>
<feature type="compositionally biased region" description="Basic and acidic residues" evidence="2">
    <location>
        <begin position="151"/>
        <end position="170"/>
    </location>
</feature>
<evidence type="ECO:0000313" key="5">
    <source>
        <dbReference type="RefSeq" id="XP_027093248.2"/>
    </source>
</evidence>
<evidence type="ECO:0000313" key="6">
    <source>
        <dbReference type="RefSeq" id="XP_027093249.2"/>
    </source>
</evidence>
<feature type="coiled-coil region" evidence="1">
    <location>
        <begin position="1270"/>
        <end position="1342"/>
    </location>
</feature>
<dbReference type="PANTHER" id="PTHR34452:SF1">
    <property type="entry name" value="SPORULATION-SPECIFIC PROTEIN"/>
    <property type="match status" value="1"/>
</dbReference>
<dbReference type="RefSeq" id="XP_071925594.1">
    <property type="nucleotide sequence ID" value="XM_072069493.1"/>
</dbReference>
<evidence type="ECO:0000313" key="7">
    <source>
        <dbReference type="RefSeq" id="XP_071925590.1"/>
    </source>
</evidence>
<evidence type="ECO:0000313" key="9">
    <source>
        <dbReference type="RefSeq" id="XP_071925592.1"/>
    </source>
</evidence>
<feature type="region of interest" description="Disordered" evidence="2">
    <location>
        <begin position="151"/>
        <end position="242"/>
    </location>
</feature>
<evidence type="ECO:0000313" key="4">
    <source>
        <dbReference type="Proteomes" id="UP001652660"/>
    </source>
</evidence>
<dbReference type="RefSeq" id="XP_071925593.1">
    <property type="nucleotide sequence ID" value="XM_072069492.1"/>
</dbReference>
<dbReference type="OrthoDB" id="2018427at2759"/>
<dbReference type="RefSeq" id="XP_027093249.2">
    <property type="nucleotide sequence ID" value="XM_027237448.2"/>
</dbReference>
<proteinExistence type="predicted"/>
<feature type="coiled-coil region" evidence="1">
    <location>
        <begin position="879"/>
        <end position="920"/>
    </location>
</feature>
<dbReference type="PROSITE" id="PS51840">
    <property type="entry name" value="C2_NT"/>
    <property type="match status" value="1"/>
</dbReference>
<evidence type="ECO:0000256" key="1">
    <source>
        <dbReference type="SAM" id="Coils"/>
    </source>
</evidence>
<keyword evidence="4" id="KW-1185">Reference proteome</keyword>
<evidence type="ECO:0000313" key="11">
    <source>
        <dbReference type="RefSeq" id="XP_071925594.1"/>
    </source>
</evidence>
<dbReference type="RefSeq" id="XP_071925591.1">
    <property type="nucleotide sequence ID" value="XM_072069490.1"/>
</dbReference>